<sequence length="118" mass="12985">MDFPSTLRPSLFMAGPLGMTDGPDLSFMCSWRDALTLPGAQPQNCRDQTSSFAKNLLWEPSTPGPLPLVPPGPDPWDPGLAAQDFLFRGGHYYQYQSRVVLDVTEQVNGLWVGLFLTA</sequence>
<evidence type="ECO:0000313" key="2">
    <source>
        <dbReference type="Proteomes" id="UP000234681"/>
    </source>
</evidence>
<proteinExistence type="predicted"/>
<gene>
    <name evidence="1" type="ORF">rCG_51285</name>
</gene>
<accession>A6IZJ7</accession>
<dbReference type="AlphaFoldDB" id="A6IZJ7"/>
<organism evidence="1 2">
    <name type="scientific">Rattus norvegicus</name>
    <name type="common">Rat</name>
    <dbReference type="NCBI Taxonomy" id="10116"/>
    <lineage>
        <taxon>Eukaryota</taxon>
        <taxon>Metazoa</taxon>
        <taxon>Chordata</taxon>
        <taxon>Craniata</taxon>
        <taxon>Vertebrata</taxon>
        <taxon>Euteleostomi</taxon>
        <taxon>Mammalia</taxon>
        <taxon>Eutheria</taxon>
        <taxon>Euarchontoglires</taxon>
        <taxon>Glires</taxon>
        <taxon>Rodentia</taxon>
        <taxon>Myomorpha</taxon>
        <taxon>Muroidea</taxon>
        <taxon>Muridae</taxon>
        <taxon>Murinae</taxon>
        <taxon>Rattus</taxon>
    </lineage>
</organism>
<protein>
    <submittedName>
        <fullName evidence="1">RCG51285, isoform CRA_c</fullName>
    </submittedName>
</protein>
<reference evidence="2" key="1">
    <citation type="submission" date="2005-09" db="EMBL/GenBank/DDBJ databases">
        <authorList>
            <person name="Mural R.J."/>
            <person name="Li P.W."/>
            <person name="Adams M.D."/>
            <person name="Amanatides P.G."/>
            <person name="Baden-Tillson H."/>
            <person name="Barnstead M."/>
            <person name="Chin S.H."/>
            <person name="Dew I."/>
            <person name="Evans C.A."/>
            <person name="Ferriera S."/>
            <person name="Flanigan M."/>
            <person name="Fosler C."/>
            <person name="Glodek A."/>
            <person name="Gu Z."/>
            <person name="Holt R.A."/>
            <person name="Jennings D."/>
            <person name="Kraft C.L."/>
            <person name="Lu F."/>
            <person name="Nguyen T."/>
            <person name="Nusskern D.R."/>
            <person name="Pfannkoch C.M."/>
            <person name="Sitter C."/>
            <person name="Sutton G.G."/>
            <person name="Venter J.C."/>
            <person name="Wang Z."/>
            <person name="Woodage T."/>
            <person name="Zheng X.H."/>
            <person name="Zhong F."/>
        </authorList>
    </citation>
    <scope>NUCLEOTIDE SEQUENCE [LARGE SCALE GENOMIC DNA]</scope>
    <source>
        <strain>BN</strain>
        <strain evidence="2">Sprague-Dawley</strain>
    </source>
</reference>
<name>A6IZJ7_RAT</name>
<dbReference type="EMBL" id="CH473972">
    <property type="protein sequence ID" value="EDL92676.1"/>
    <property type="molecule type" value="Genomic_DNA"/>
</dbReference>
<evidence type="ECO:0000313" key="1">
    <source>
        <dbReference type="EMBL" id="EDL92676.1"/>
    </source>
</evidence>
<dbReference type="Proteomes" id="UP000234681">
    <property type="component" value="Chromosome 19"/>
</dbReference>